<organism evidence="2 3">
    <name type="scientific">Caerostris extrusa</name>
    <name type="common">Bark spider</name>
    <name type="synonym">Caerostris bankana</name>
    <dbReference type="NCBI Taxonomy" id="172846"/>
    <lineage>
        <taxon>Eukaryota</taxon>
        <taxon>Metazoa</taxon>
        <taxon>Ecdysozoa</taxon>
        <taxon>Arthropoda</taxon>
        <taxon>Chelicerata</taxon>
        <taxon>Arachnida</taxon>
        <taxon>Araneae</taxon>
        <taxon>Araneomorphae</taxon>
        <taxon>Entelegynae</taxon>
        <taxon>Araneoidea</taxon>
        <taxon>Araneidae</taxon>
        <taxon>Caerostris</taxon>
    </lineage>
</organism>
<comment type="caution">
    <text evidence="2">The sequence shown here is derived from an EMBL/GenBank/DDBJ whole genome shotgun (WGS) entry which is preliminary data.</text>
</comment>
<proteinExistence type="predicted"/>
<evidence type="ECO:0000256" key="1">
    <source>
        <dbReference type="SAM" id="MobiDB-lite"/>
    </source>
</evidence>
<evidence type="ECO:0000313" key="3">
    <source>
        <dbReference type="Proteomes" id="UP001054945"/>
    </source>
</evidence>
<feature type="region of interest" description="Disordered" evidence="1">
    <location>
        <begin position="41"/>
        <end position="68"/>
    </location>
</feature>
<evidence type="ECO:0000313" key="2">
    <source>
        <dbReference type="EMBL" id="GIZ02588.1"/>
    </source>
</evidence>
<protein>
    <submittedName>
        <fullName evidence="2">Uncharacterized protein</fullName>
    </submittedName>
</protein>
<dbReference type="EMBL" id="BPLR01018831">
    <property type="protein sequence ID" value="GIZ02588.1"/>
    <property type="molecule type" value="Genomic_DNA"/>
</dbReference>
<sequence length="68" mass="7613">MLSITQSDVLNQKISSTSPKWCLTEVAPPQNAININEVVPPQKCHHHHRSSSSIQKGHQHHLLSSIKK</sequence>
<dbReference type="Proteomes" id="UP001054945">
    <property type="component" value="Unassembled WGS sequence"/>
</dbReference>
<feature type="compositionally biased region" description="Basic residues" evidence="1">
    <location>
        <begin position="57"/>
        <end position="68"/>
    </location>
</feature>
<dbReference type="AlphaFoldDB" id="A0AAV4Y6E2"/>
<accession>A0AAV4Y6E2</accession>
<reference evidence="2 3" key="1">
    <citation type="submission" date="2021-06" db="EMBL/GenBank/DDBJ databases">
        <title>Caerostris extrusa draft genome.</title>
        <authorList>
            <person name="Kono N."/>
            <person name="Arakawa K."/>
        </authorList>
    </citation>
    <scope>NUCLEOTIDE SEQUENCE [LARGE SCALE GENOMIC DNA]</scope>
</reference>
<gene>
    <name evidence="2" type="ORF">CEXT_600841</name>
</gene>
<keyword evidence="3" id="KW-1185">Reference proteome</keyword>
<name>A0AAV4Y6E2_CAEEX</name>